<name>A0AAD7GQ37_9AGAR</name>
<proteinExistence type="predicted"/>
<protein>
    <submittedName>
        <fullName evidence="2">Uncharacterized protein</fullName>
    </submittedName>
</protein>
<organism evidence="2 3">
    <name type="scientific">Mycena metata</name>
    <dbReference type="NCBI Taxonomy" id="1033252"/>
    <lineage>
        <taxon>Eukaryota</taxon>
        <taxon>Fungi</taxon>
        <taxon>Dikarya</taxon>
        <taxon>Basidiomycota</taxon>
        <taxon>Agaricomycotina</taxon>
        <taxon>Agaricomycetes</taxon>
        <taxon>Agaricomycetidae</taxon>
        <taxon>Agaricales</taxon>
        <taxon>Marasmiineae</taxon>
        <taxon>Mycenaceae</taxon>
        <taxon>Mycena</taxon>
    </lineage>
</organism>
<gene>
    <name evidence="2" type="ORF">B0H16DRAFT_1749488</name>
</gene>
<dbReference type="Proteomes" id="UP001215598">
    <property type="component" value="Unassembled WGS sequence"/>
</dbReference>
<feature type="region of interest" description="Disordered" evidence="1">
    <location>
        <begin position="82"/>
        <end position="123"/>
    </location>
</feature>
<reference evidence="2" key="1">
    <citation type="submission" date="2023-03" db="EMBL/GenBank/DDBJ databases">
        <title>Massive genome expansion in bonnet fungi (Mycena s.s.) driven by repeated elements and novel gene families across ecological guilds.</title>
        <authorList>
            <consortium name="Lawrence Berkeley National Laboratory"/>
            <person name="Harder C.B."/>
            <person name="Miyauchi S."/>
            <person name="Viragh M."/>
            <person name="Kuo A."/>
            <person name="Thoen E."/>
            <person name="Andreopoulos B."/>
            <person name="Lu D."/>
            <person name="Skrede I."/>
            <person name="Drula E."/>
            <person name="Henrissat B."/>
            <person name="Morin E."/>
            <person name="Kohler A."/>
            <person name="Barry K."/>
            <person name="LaButti K."/>
            <person name="Morin E."/>
            <person name="Salamov A."/>
            <person name="Lipzen A."/>
            <person name="Mereny Z."/>
            <person name="Hegedus B."/>
            <person name="Baldrian P."/>
            <person name="Stursova M."/>
            <person name="Weitz H."/>
            <person name="Taylor A."/>
            <person name="Grigoriev I.V."/>
            <person name="Nagy L.G."/>
            <person name="Martin F."/>
            <person name="Kauserud H."/>
        </authorList>
    </citation>
    <scope>NUCLEOTIDE SEQUENCE</scope>
    <source>
        <strain evidence="2">CBHHK182m</strain>
    </source>
</reference>
<evidence type="ECO:0000313" key="3">
    <source>
        <dbReference type="Proteomes" id="UP001215598"/>
    </source>
</evidence>
<dbReference type="EMBL" id="JARKIB010000578">
    <property type="protein sequence ID" value="KAJ7699119.1"/>
    <property type="molecule type" value="Genomic_DNA"/>
</dbReference>
<evidence type="ECO:0000256" key="1">
    <source>
        <dbReference type="SAM" id="MobiDB-lite"/>
    </source>
</evidence>
<comment type="caution">
    <text evidence="2">The sequence shown here is derived from an EMBL/GenBank/DDBJ whole genome shotgun (WGS) entry which is preliminary data.</text>
</comment>
<feature type="compositionally biased region" description="Polar residues" evidence="1">
    <location>
        <begin position="96"/>
        <end position="106"/>
    </location>
</feature>
<evidence type="ECO:0000313" key="2">
    <source>
        <dbReference type="EMBL" id="KAJ7699119.1"/>
    </source>
</evidence>
<accession>A0AAD7GQ37</accession>
<keyword evidence="3" id="KW-1185">Reference proteome</keyword>
<dbReference type="AlphaFoldDB" id="A0AAD7GQ37"/>
<sequence>MPRTSNRQLLRKVRRIERRLQFLGPLGLESPPALDLILAATWANTPAPAASFPADTWAASTGTTLFYPKVFGTWGSLGADETANATAADSSKGWGTENSSGRTKSASGWGWPTETEPPGPWGTWTAATWVEWNGDASLPPQVPPPGGAALD</sequence>